<dbReference type="VEuPathDB" id="ToxoDB:EAH_00061530"/>
<dbReference type="OMA" id="GHCWRDL"/>
<dbReference type="InterPro" id="IPR013500">
    <property type="entry name" value="TopoI_cat_euk"/>
</dbReference>
<dbReference type="GO" id="GO:0006260">
    <property type="term" value="P:DNA replication"/>
    <property type="evidence" value="ECO:0007669"/>
    <property type="project" value="TreeGrafter"/>
</dbReference>
<dbReference type="InterPro" id="IPR001631">
    <property type="entry name" value="TopoI"/>
</dbReference>
<reference evidence="12" key="2">
    <citation type="submission" date="2013-10" db="EMBL/GenBank/DDBJ databases">
        <authorList>
            <person name="Aslett M."/>
        </authorList>
    </citation>
    <scope>NUCLEOTIDE SEQUENCE [LARGE SCALE GENOMIC DNA]</scope>
    <source>
        <strain evidence="12">Houghton</strain>
    </source>
</reference>
<dbReference type="Pfam" id="PF01028">
    <property type="entry name" value="Topoisom_I"/>
    <property type="match status" value="1"/>
</dbReference>
<feature type="active site" description="O-(3'-phospho-DNA)-tyrosine intermediate" evidence="9">
    <location>
        <position position="479"/>
    </location>
</feature>
<feature type="compositionally biased region" description="Basic and acidic residues" evidence="10">
    <location>
        <begin position="270"/>
        <end position="282"/>
    </location>
</feature>
<dbReference type="PANTHER" id="PTHR10290">
    <property type="entry name" value="DNA TOPOISOMERASE I"/>
    <property type="match status" value="1"/>
</dbReference>
<dbReference type="GO" id="GO:0006265">
    <property type="term" value="P:DNA topological change"/>
    <property type="evidence" value="ECO:0007669"/>
    <property type="project" value="UniProtKB-UniRule"/>
</dbReference>
<protein>
    <recommendedName>
        <fullName evidence="4">DNA topoisomerase 1</fullName>
        <ecNumber evidence="3">5.6.2.1</ecNumber>
    </recommendedName>
    <alternativeName>
        <fullName evidence="8">DNA topoisomerase I</fullName>
    </alternativeName>
</protein>
<dbReference type="AlphaFoldDB" id="U6GMU8"/>
<dbReference type="Pfam" id="PF14370">
    <property type="entry name" value="Topo_C_assoc"/>
    <property type="match status" value="1"/>
</dbReference>
<evidence type="ECO:0000313" key="12">
    <source>
        <dbReference type="EMBL" id="CDI81516.1"/>
    </source>
</evidence>
<keyword evidence="5 9" id="KW-0799">Topoisomerase</keyword>
<keyword evidence="6 9" id="KW-0238">DNA-binding</keyword>
<dbReference type="InterPro" id="IPR051062">
    <property type="entry name" value="Topoisomerase_IB"/>
</dbReference>
<evidence type="ECO:0000256" key="2">
    <source>
        <dbReference type="ARBA" id="ARBA00006645"/>
    </source>
</evidence>
<dbReference type="GO" id="GO:0005694">
    <property type="term" value="C:chromosome"/>
    <property type="evidence" value="ECO:0007669"/>
    <property type="project" value="InterPro"/>
</dbReference>
<evidence type="ECO:0000256" key="10">
    <source>
        <dbReference type="SAM" id="MobiDB-lite"/>
    </source>
</evidence>
<dbReference type="GeneID" id="25274223"/>
<organism evidence="12 13">
    <name type="scientific">Eimeria acervulina</name>
    <name type="common">Coccidian parasite</name>
    <dbReference type="NCBI Taxonomy" id="5801"/>
    <lineage>
        <taxon>Eukaryota</taxon>
        <taxon>Sar</taxon>
        <taxon>Alveolata</taxon>
        <taxon>Apicomplexa</taxon>
        <taxon>Conoidasida</taxon>
        <taxon>Coccidia</taxon>
        <taxon>Eucoccidiorida</taxon>
        <taxon>Eimeriorina</taxon>
        <taxon>Eimeriidae</taxon>
        <taxon>Eimeria</taxon>
    </lineage>
</organism>
<comment type="similarity">
    <text evidence="2 9">Belongs to the type IB topoisomerase family.</text>
</comment>
<dbReference type="GO" id="GO:0005730">
    <property type="term" value="C:nucleolus"/>
    <property type="evidence" value="ECO:0007669"/>
    <property type="project" value="TreeGrafter"/>
</dbReference>
<sequence length="502" mass="57486">MFICLLQLAKSQKDAEAAPFVFALVDWLREKRRIFSEDVILNLSEDSPVPIASGLKGHCWRDIAHDCRVTWLAFYRDSINDQVKYMYLAAQSGFKGQQDFLKYEKARRLKQFVVKIREDYSKKMKSNDSIERQLGTATYLIDFLALRVGGEKDTDEEADTVGCCSLRVEHIAFDEDKKEITLDFLGKDSIRYYNTVKIDPQAFKNLQAFCRGKKADDDVFESINSTSLNNHLKQLMPGLSAKMFRTYNASITLQQELDKLQPTLAKFKEEVERERMKKEAKTKTKKAKTEPQAAAAAATTTATATATAAAAAAEDSDEAPLKEQKVKRETDKDKEEQKETQEVLNVDISDVNQLVQFYNDANRAVAILCNHQRSIPKQHAASMARLQHQLSAIEEDLRECEEFLAFCKKDKQQKQFKFKSDFKTLKGEPRKSVVREGMKEDAVLKKIAQLKKKKQTHLLRMHIKDSNKTVALGTSKINYMDPRITVAFCKKYELPIEKIFNK</sequence>
<evidence type="ECO:0000256" key="3">
    <source>
        <dbReference type="ARBA" id="ARBA00012891"/>
    </source>
</evidence>
<evidence type="ECO:0000259" key="11">
    <source>
        <dbReference type="SMART" id="SM00435"/>
    </source>
</evidence>
<dbReference type="Gene3D" id="3.90.15.10">
    <property type="entry name" value="Topoisomerase I, Chain A, domain 3"/>
    <property type="match status" value="1"/>
</dbReference>
<dbReference type="GO" id="GO:0003677">
    <property type="term" value="F:DNA binding"/>
    <property type="evidence" value="ECO:0007669"/>
    <property type="project" value="UniProtKB-UniRule"/>
</dbReference>
<comment type="catalytic activity">
    <reaction evidence="1 9">
        <text>ATP-independent breakage of single-stranded DNA, followed by passage and rejoining.</text>
        <dbReference type="EC" id="5.6.2.1"/>
    </reaction>
</comment>
<dbReference type="InterPro" id="IPR014711">
    <property type="entry name" value="TopoI_cat_a-hlx-sub_euk"/>
</dbReference>
<dbReference type="InterPro" id="IPR014727">
    <property type="entry name" value="TopoI_cat_a/b-sub_euk"/>
</dbReference>
<dbReference type="GO" id="GO:0007059">
    <property type="term" value="P:chromosome segregation"/>
    <property type="evidence" value="ECO:0007669"/>
    <property type="project" value="TreeGrafter"/>
</dbReference>
<dbReference type="Gene3D" id="1.10.132.10">
    <property type="match status" value="1"/>
</dbReference>
<dbReference type="InterPro" id="IPR008336">
    <property type="entry name" value="TopoI_DNA-bd_euk"/>
</dbReference>
<dbReference type="InterPro" id="IPR025834">
    <property type="entry name" value="TopoI_C_dom"/>
</dbReference>
<evidence type="ECO:0000256" key="6">
    <source>
        <dbReference type="ARBA" id="ARBA00023125"/>
    </source>
</evidence>
<dbReference type="EC" id="5.6.2.1" evidence="3"/>
<dbReference type="OrthoDB" id="354451at2759"/>
<dbReference type="InterPro" id="IPR036202">
    <property type="entry name" value="TopoI_DNA-bd_euk_N_sf"/>
</dbReference>
<reference evidence="12" key="1">
    <citation type="submission" date="2013-10" db="EMBL/GenBank/DDBJ databases">
        <title>Genomic analysis of the causative agents of coccidiosis in chickens.</title>
        <authorList>
            <person name="Reid A.J."/>
            <person name="Blake D."/>
            <person name="Billington K."/>
            <person name="Browne H."/>
            <person name="Dunn M."/>
            <person name="Hung S."/>
            <person name="Kawahara F."/>
            <person name="Miranda-Saavedra D."/>
            <person name="Mourier T."/>
            <person name="Nagra H."/>
            <person name="Otto T.D."/>
            <person name="Rawlings N."/>
            <person name="Sanchez A."/>
            <person name="Sanders M."/>
            <person name="Subramaniam C."/>
            <person name="Tay Y."/>
            <person name="Dear P."/>
            <person name="Doerig C."/>
            <person name="Gruber A."/>
            <person name="Parkinson J."/>
            <person name="Shirley M."/>
            <person name="Wan K.L."/>
            <person name="Berriman M."/>
            <person name="Tomley F."/>
            <person name="Pain A."/>
        </authorList>
    </citation>
    <scope>NUCLEOTIDE SEQUENCE [LARGE SCALE GENOMIC DNA]</scope>
    <source>
        <strain evidence="12">Houghton</strain>
    </source>
</reference>
<feature type="compositionally biased region" description="Basic and acidic residues" evidence="10">
    <location>
        <begin position="319"/>
        <end position="341"/>
    </location>
</feature>
<dbReference type="SUPFAM" id="SSF56741">
    <property type="entry name" value="Eukaryotic DNA topoisomerase I, N-terminal DNA-binding fragment"/>
    <property type="match status" value="1"/>
</dbReference>
<evidence type="ECO:0000313" key="13">
    <source>
        <dbReference type="Proteomes" id="UP000018050"/>
    </source>
</evidence>
<dbReference type="EMBL" id="HG671670">
    <property type="protein sequence ID" value="CDI81516.1"/>
    <property type="molecule type" value="Genomic_DNA"/>
</dbReference>
<feature type="domain" description="DNA topoisomerase I eukaryotic-type" evidence="11">
    <location>
        <begin position="31"/>
        <end position="493"/>
    </location>
</feature>
<feature type="non-terminal residue" evidence="12">
    <location>
        <position position="502"/>
    </location>
</feature>
<dbReference type="RefSeq" id="XP_013248783.1">
    <property type="nucleotide sequence ID" value="XM_013393329.1"/>
</dbReference>
<dbReference type="SMART" id="SM00435">
    <property type="entry name" value="TOPEUc"/>
    <property type="match status" value="1"/>
</dbReference>
<dbReference type="Gene3D" id="2.170.11.10">
    <property type="entry name" value="DNA Topoisomerase I, domain 2"/>
    <property type="match status" value="1"/>
</dbReference>
<dbReference type="SUPFAM" id="SSF56349">
    <property type="entry name" value="DNA breaking-rejoining enzymes"/>
    <property type="match status" value="1"/>
</dbReference>
<gene>
    <name evidence="12" type="ORF">EAH_00061530</name>
</gene>
<dbReference type="Proteomes" id="UP000018050">
    <property type="component" value="Unassembled WGS sequence"/>
</dbReference>
<evidence type="ECO:0000256" key="5">
    <source>
        <dbReference type="ARBA" id="ARBA00023029"/>
    </source>
</evidence>
<dbReference type="Pfam" id="PF02919">
    <property type="entry name" value="Topoisom_I_N"/>
    <property type="match status" value="1"/>
</dbReference>
<keyword evidence="7 9" id="KW-0413">Isomerase</keyword>
<accession>U6GMU8</accession>
<dbReference type="PROSITE" id="PS52038">
    <property type="entry name" value="TOPO_IB_2"/>
    <property type="match status" value="1"/>
</dbReference>
<dbReference type="PRINTS" id="PR00416">
    <property type="entry name" value="EUTPISMRASEI"/>
</dbReference>
<dbReference type="InterPro" id="IPR013030">
    <property type="entry name" value="DNA_topo_DNA_db_N_dom2"/>
</dbReference>
<evidence type="ECO:0000256" key="9">
    <source>
        <dbReference type="PROSITE-ProRule" id="PRU01382"/>
    </source>
</evidence>
<dbReference type="PANTHER" id="PTHR10290:SF3">
    <property type="entry name" value="DNA TOPOISOMERASE 1"/>
    <property type="match status" value="1"/>
</dbReference>
<proteinExistence type="inferred from homology"/>
<dbReference type="GO" id="GO:0003917">
    <property type="term" value="F:DNA topoisomerase type I (single strand cut, ATP-independent) activity"/>
    <property type="evidence" value="ECO:0007669"/>
    <property type="project" value="UniProtKB-UniRule"/>
</dbReference>
<dbReference type="InterPro" id="IPR013499">
    <property type="entry name" value="TopoI_euk"/>
</dbReference>
<feature type="region of interest" description="Disordered" evidence="10">
    <location>
        <begin position="270"/>
        <end position="341"/>
    </location>
</feature>
<dbReference type="InterPro" id="IPR011010">
    <property type="entry name" value="DNA_brk_join_enz"/>
</dbReference>
<evidence type="ECO:0000256" key="7">
    <source>
        <dbReference type="ARBA" id="ARBA00023235"/>
    </source>
</evidence>
<name>U6GMU8_EIMAC</name>
<evidence type="ECO:0000256" key="4">
    <source>
        <dbReference type="ARBA" id="ARBA00019632"/>
    </source>
</evidence>
<evidence type="ECO:0000256" key="1">
    <source>
        <dbReference type="ARBA" id="ARBA00000213"/>
    </source>
</evidence>
<keyword evidence="13" id="KW-1185">Reference proteome</keyword>
<feature type="compositionally biased region" description="Low complexity" evidence="10">
    <location>
        <begin position="290"/>
        <end position="313"/>
    </location>
</feature>
<evidence type="ECO:0000256" key="8">
    <source>
        <dbReference type="ARBA" id="ARBA00033297"/>
    </source>
</evidence>